<proteinExistence type="predicted"/>
<dbReference type="InterPro" id="IPR001791">
    <property type="entry name" value="Laminin_G"/>
</dbReference>
<comment type="caution">
    <text evidence="1">The sequence shown here is derived from an EMBL/GenBank/DDBJ whole genome shotgun (WGS) entry which is preliminary data.</text>
</comment>
<dbReference type="SUPFAM" id="SSF49899">
    <property type="entry name" value="Concanavalin A-like lectins/glucanases"/>
    <property type="match status" value="1"/>
</dbReference>
<dbReference type="AlphaFoldDB" id="A0A176RW31"/>
<dbReference type="Gene3D" id="2.60.120.200">
    <property type="match status" value="1"/>
</dbReference>
<keyword evidence="2" id="KW-1185">Reference proteome</keyword>
<organism evidence="1 2">
    <name type="scientific">Candidatus Thiomargarita nelsonii</name>
    <dbReference type="NCBI Taxonomy" id="1003181"/>
    <lineage>
        <taxon>Bacteria</taxon>
        <taxon>Pseudomonadati</taxon>
        <taxon>Pseudomonadota</taxon>
        <taxon>Gammaproteobacteria</taxon>
        <taxon>Thiotrichales</taxon>
        <taxon>Thiotrichaceae</taxon>
        <taxon>Thiomargarita</taxon>
    </lineage>
</organism>
<evidence type="ECO:0000313" key="2">
    <source>
        <dbReference type="Proteomes" id="UP000076962"/>
    </source>
</evidence>
<dbReference type="Pfam" id="PF13385">
    <property type="entry name" value="Laminin_G_3"/>
    <property type="match status" value="1"/>
</dbReference>
<dbReference type="EMBL" id="LUTY01002603">
    <property type="protein sequence ID" value="OAD19944.1"/>
    <property type="molecule type" value="Genomic_DNA"/>
</dbReference>
<accession>A0A176RW31</accession>
<evidence type="ECO:0000313" key="1">
    <source>
        <dbReference type="EMBL" id="OAD19944.1"/>
    </source>
</evidence>
<sequence length="190" mass="21489">MFGNPNRAYHFDGNNYIQFKTPVIHTHPYSVSFWFKYGAVPHVNNYLVSNGGHGNGSHGFAFSVVGSSHVYCNQSYPKGAIFFVVGYQDSAVRTTFFAPISLGEWHHVTGIWDGHRVILYIDGRLAQTEVCERPNEFGPPENMRIGAPSNILNYYFSGQLDALRIYNRPLSALEIQALYKQPQVVLKKEE</sequence>
<name>A0A176RW31_9GAMM</name>
<evidence type="ECO:0008006" key="3">
    <source>
        <dbReference type="Google" id="ProtNLM"/>
    </source>
</evidence>
<gene>
    <name evidence="1" type="ORF">THIOM_004383</name>
</gene>
<dbReference type="Proteomes" id="UP000076962">
    <property type="component" value="Unassembled WGS sequence"/>
</dbReference>
<protein>
    <recommendedName>
        <fullName evidence="3">LamG-like jellyroll fold domain-containing protein</fullName>
    </recommendedName>
</protein>
<reference evidence="1 2" key="1">
    <citation type="submission" date="2016-05" db="EMBL/GenBank/DDBJ databases">
        <title>Single-cell genome of chain-forming Candidatus Thiomargarita nelsonii and comparison to other large sulfur-oxidizing bacteria.</title>
        <authorList>
            <person name="Winkel M."/>
            <person name="Salman V."/>
            <person name="Woyke T."/>
            <person name="Schulz-Vogt H."/>
            <person name="Richter M."/>
            <person name="Flood B."/>
            <person name="Bailey J."/>
            <person name="Amann R."/>
            <person name="Mussmann M."/>
        </authorList>
    </citation>
    <scope>NUCLEOTIDE SEQUENCE [LARGE SCALE GENOMIC DNA]</scope>
    <source>
        <strain evidence="1 2">THI036</strain>
    </source>
</reference>
<dbReference type="CDD" id="cd00110">
    <property type="entry name" value="LamG"/>
    <property type="match status" value="1"/>
</dbReference>
<dbReference type="InterPro" id="IPR013320">
    <property type="entry name" value="ConA-like_dom_sf"/>
</dbReference>